<protein>
    <submittedName>
        <fullName evidence="2">Uncharacterized protein</fullName>
    </submittedName>
</protein>
<gene>
    <name evidence="2" type="ORF">PXEA_LOCUS25898</name>
</gene>
<name>A0A448XAP8_9PLAT</name>
<dbReference type="Proteomes" id="UP000784294">
    <property type="component" value="Unassembled WGS sequence"/>
</dbReference>
<feature type="region of interest" description="Disordered" evidence="1">
    <location>
        <begin position="17"/>
        <end position="57"/>
    </location>
</feature>
<evidence type="ECO:0000256" key="1">
    <source>
        <dbReference type="SAM" id="MobiDB-lite"/>
    </source>
</evidence>
<reference evidence="2" key="1">
    <citation type="submission" date="2018-11" db="EMBL/GenBank/DDBJ databases">
        <authorList>
            <consortium name="Pathogen Informatics"/>
        </authorList>
    </citation>
    <scope>NUCLEOTIDE SEQUENCE</scope>
</reference>
<feature type="compositionally biased region" description="Polar residues" evidence="1">
    <location>
        <begin position="126"/>
        <end position="136"/>
    </location>
</feature>
<organism evidence="2 3">
    <name type="scientific">Protopolystoma xenopodis</name>
    <dbReference type="NCBI Taxonomy" id="117903"/>
    <lineage>
        <taxon>Eukaryota</taxon>
        <taxon>Metazoa</taxon>
        <taxon>Spiralia</taxon>
        <taxon>Lophotrochozoa</taxon>
        <taxon>Platyhelminthes</taxon>
        <taxon>Monogenea</taxon>
        <taxon>Polyopisthocotylea</taxon>
        <taxon>Polystomatidea</taxon>
        <taxon>Polystomatidae</taxon>
        <taxon>Protopolystoma</taxon>
    </lineage>
</organism>
<comment type="caution">
    <text evidence="2">The sequence shown here is derived from an EMBL/GenBank/DDBJ whole genome shotgun (WGS) entry which is preliminary data.</text>
</comment>
<sequence length="248" mass="27721">MVLETSVSCDGSPKWQQLQRLAGSSPLQCPGSPGRRRSMSLSHPVNGRPDEAPLKPGWRMSRLSQRQPISNSQTVGKALDLRLPAKKIAKQFIRQGSEDSQSGGFAHLNLHMIQHAEDEPGRGSTVRGSPFSNDDPGNNKIVRRRPPLLLSSRTASQEIVNHRLRDGEHGGNEKCGLKKRSLEPFLRQGRHWVCQRQIALLQYYRGGCHHERGRQHPGEVTGPVICVVVRLAADRCVRFRCVMGLPKW</sequence>
<evidence type="ECO:0000313" key="2">
    <source>
        <dbReference type="EMBL" id="VEL32458.1"/>
    </source>
</evidence>
<proteinExistence type="predicted"/>
<dbReference type="EMBL" id="CAAALY010244204">
    <property type="protein sequence ID" value="VEL32458.1"/>
    <property type="molecule type" value="Genomic_DNA"/>
</dbReference>
<feature type="region of interest" description="Disordered" evidence="1">
    <location>
        <begin position="118"/>
        <end position="142"/>
    </location>
</feature>
<keyword evidence="3" id="KW-1185">Reference proteome</keyword>
<dbReference type="AlphaFoldDB" id="A0A448XAP8"/>
<evidence type="ECO:0000313" key="3">
    <source>
        <dbReference type="Proteomes" id="UP000784294"/>
    </source>
</evidence>
<accession>A0A448XAP8</accession>